<evidence type="ECO:0000256" key="7">
    <source>
        <dbReference type="ARBA" id="ARBA00023136"/>
    </source>
</evidence>
<dbReference type="GO" id="GO:0009103">
    <property type="term" value="P:lipopolysaccharide biosynthetic process"/>
    <property type="evidence" value="ECO:0007669"/>
    <property type="project" value="UniProtKB-ARBA"/>
</dbReference>
<keyword evidence="5 8" id="KW-0812">Transmembrane</keyword>
<dbReference type="GO" id="GO:0010041">
    <property type="term" value="P:response to iron(III) ion"/>
    <property type="evidence" value="ECO:0007669"/>
    <property type="project" value="TreeGrafter"/>
</dbReference>
<dbReference type="RefSeq" id="WP_092911963.1">
    <property type="nucleotide sequence ID" value="NZ_FOXB01000012.1"/>
</dbReference>
<dbReference type="PANTHER" id="PTHR33908">
    <property type="entry name" value="MANNOSYLTRANSFERASE YKCB-RELATED"/>
    <property type="match status" value="1"/>
</dbReference>
<protein>
    <submittedName>
        <fullName evidence="10">4-amino-4-deoxy-L-arabinose transferase</fullName>
    </submittedName>
</protein>
<evidence type="ECO:0000256" key="2">
    <source>
        <dbReference type="ARBA" id="ARBA00022475"/>
    </source>
</evidence>
<feature type="transmembrane region" description="Helical" evidence="8">
    <location>
        <begin position="92"/>
        <end position="110"/>
    </location>
</feature>
<feature type="transmembrane region" description="Helical" evidence="8">
    <location>
        <begin position="300"/>
        <end position="318"/>
    </location>
</feature>
<dbReference type="PANTHER" id="PTHR33908:SF3">
    <property type="entry name" value="UNDECAPRENYL PHOSPHATE-ALPHA-4-AMINO-4-DEOXY-L-ARABINOSE ARABINOSYL TRANSFERASE"/>
    <property type="match status" value="1"/>
</dbReference>
<feature type="transmembrane region" description="Helical" evidence="8">
    <location>
        <begin position="416"/>
        <end position="440"/>
    </location>
</feature>
<evidence type="ECO:0000256" key="4">
    <source>
        <dbReference type="ARBA" id="ARBA00022679"/>
    </source>
</evidence>
<dbReference type="STRING" id="223786.SAMN05216234_11218"/>
<proteinExistence type="predicted"/>
<organism evidence="10 11">
    <name type="scientific">Hydrogenimonas thermophila</name>
    <dbReference type="NCBI Taxonomy" id="223786"/>
    <lineage>
        <taxon>Bacteria</taxon>
        <taxon>Pseudomonadati</taxon>
        <taxon>Campylobacterota</taxon>
        <taxon>Epsilonproteobacteria</taxon>
        <taxon>Campylobacterales</taxon>
        <taxon>Hydrogenimonadaceae</taxon>
        <taxon>Hydrogenimonas</taxon>
    </lineage>
</organism>
<dbReference type="GO" id="GO:0016763">
    <property type="term" value="F:pentosyltransferase activity"/>
    <property type="evidence" value="ECO:0007669"/>
    <property type="project" value="TreeGrafter"/>
</dbReference>
<evidence type="ECO:0000256" key="6">
    <source>
        <dbReference type="ARBA" id="ARBA00022989"/>
    </source>
</evidence>
<feature type="domain" description="Glycosyltransferase RgtA/B/C/D-like" evidence="9">
    <location>
        <begin position="71"/>
        <end position="232"/>
    </location>
</feature>
<keyword evidence="3" id="KW-0328">Glycosyltransferase</keyword>
<feature type="transmembrane region" description="Helical" evidence="8">
    <location>
        <begin position="169"/>
        <end position="202"/>
    </location>
</feature>
<feature type="transmembrane region" description="Helical" evidence="8">
    <location>
        <begin position="16"/>
        <end position="39"/>
    </location>
</feature>
<dbReference type="AlphaFoldDB" id="A0A1I5NTW3"/>
<dbReference type="Proteomes" id="UP000199227">
    <property type="component" value="Unassembled WGS sequence"/>
</dbReference>
<gene>
    <name evidence="10" type="ORF">SAMN05216234_11218</name>
</gene>
<feature type="transmembrane region" description="Helical" evidence="8">
    <location>
        <begin position="347"/>
        <end position="371"/>
    </location>
</feature>
<dbReference type="Pfam" id="PF13231">
    <property type="entry name" value="PMT_2"/>
    <property type="match status" value="1"/>
</dbReference>
<evidence type="ECO:0000259" key="9">
    <source>
        <dbReference type="Pfam" id="PF13231"/>
    </source>
</evidence>
<dbReference type="InterPro" id="IPR050297">
    <property type="entry name" value="LipidA_mod_glycosyltrf_83"/>
</dbReference>
<dbReference type="InterPro" id="IPR038731">
    <property type="entry name" value="RgtA/B/C-like"/>
</dbReference>
<keyword evidence="4 10" id="KW-0808">Transferase</keyword>
<dbReference type="EMBL" id="FOXB01000012">
    <property type="protein sequence ID" value="SFP25239.1"/>
    <property type="molecule type" value="Genomic_DNA"/>
</dbReference>
<reference evidence="10 11" key="1">
    <citation type="submission" date="2016-10" db="EMBL/GenBank/DDBJ databases">
        <authorList>
            <person name="de Groot N.N."/>
        </authorList>
    </citation>
    <scope>NUCLEOTIDE SEQUENCE [LARGE SCALE GENOMIC DNA]</scope>
    <source>
        <strain evidence="10 11">EP1-55-1</strain>
    </source>
</reference>
<feature type="transmembrane region" description="Helical" evidence="8">
    <location>
        <begin position="266"/>
        <end position="288"/>
    </location>
</feature>
<comment type="subcellular location">
    <subcellularLocation>
        <location evidence="1">Cell membrane</location>
        <topology evidence="1">Multi-pass membrane protein</topology>
    </subcellularLocation>
</comment>
<keyword evidence="7 8" id="KW-0472">Membrane</keyword>
<keyword evidence="2" id="KW-1003">Cell membrane</keyword>
<accession>A0A1I5NTW3</accession>
<dbReference type="OrthoDB" id="9815691at2"/>
<name>A0A1I5NTW3_9BACT</name>
<keyword evidence="6 8" id="KW-1133">Transmembrane helix</keyword>
<feature type="transmembrane region" description="Helical" evidence="8">
    <location>
        <begin position="391"/>
        <end position="409"/>
    </location>
</feature>
<evidence type="ECO:0000256" key="5">
    <source>
        <dbReference type="ARBA" id="ARBA00022692"/>
    </source>
</evidence>
<evidence type="ECO:0000313" key="10">
    <source>
        <dbReference type="EMBL" id="SFP25239.1"/>
    </source>
</evidence>
<feature type="transmembrane region" description="Helical" evidence="8">
    <location>
        <begin position="214"/>
        <end position="232"/>
    </location>
</feature>
<keyword evidence="11" id="KW-1185">Reference proteome</keyword>
<feature type="transmembrane region" description="Helical" evidence="8">
    <location>
        <begin position="122"/>
        <end position="139"/>
    </location>
</feature>
<dbReference type="GO" id="GO:0005886">
    <property type="term" value="C:plasma membrane"/>
    <property type="evidence" value="ECO:0007669"/>
    <property type="project" value="UniProtKB-SubCell"/>
</dbReference>
<evidence type="ECO:0000313" key="11">
    <source>
        <dbReference type="Proteomes" id="UP000199227"/>
    </source>
</evidence>
<evidence type="ECO:0000256" key="1">
    <source>
        <dbReference type="ARBA" id="ARBA00004651"/>
    </source>
</evidence>
<sequence length="522" mass="59722">MKPVTANNVEDYVERYGLLFLGFIIYLSFFFNLGSVPLFDLDEGAFSEATREMLASGNYITTYLGGELRFDKPILIYWLQAVSVKLFGLNEFALRLPSSLAATAWVLIFYKFVKYIYDRKIALLSAIFMASALQISVIAKAAIADALLNLCIASSMFAIFLYIQTEKKLWLYITFAAIGFGVLTKGPVAIMVPFVVTFIYFALKRDLLFWLKSVFNPIGILIFLLIAAPWYWLEYQDQGMKFIEGFFFKHNLSRFENSFEGHSGSFLYYIPVLLVGTMPHTGILLVAFSQLKTWFKDERILFLTLWFGFVFIFFSFSGTKLPHYVIYGYTPLFVLMALGFEKIRSSLWIILPVAILMTALIFLPEIAQAILPTIKDEFAKALIIEGKELFGWRYKMEIAILFAALLIVWKMQYSNFVKVVFTSIISILLINGTVLPTYAALAQQPIKDAALFTKKHKLSVVMWGINMPSFMVYSQNLVPKRVPKNGEIVLTKVTKLKEIESYQPIFKKYGIVIVRVNKMKNK</sequence>
<feature type="transmembrane region" description="Helical" evidence="8">
    <location>
        <begin position="324"/>
        <end position="340"/>
    </location>
</feature>
<evidence type="ECO:0000256" key="3">
    <source>
        <dbReference type="ARBA" id="ARBA00022676"/>
    </source>
</evidence>
<evidence type="ECO:0000256" key="8">
    <source>
        <dbReference type="SAM" id="Phobius"/>
    </source>
</evidence>